<dbReference type="PANTHER" id="PTHR10983:SF15">
    <property type="entry name" value="ACYLTRANSFERASE YIHG-RELATED"/>
    <property type="match status" value="1"/>
</dbReference>
<sequence>MLTALVVPLKVVINFTWGAVFTALVGLSVIIVGLCKALIPMNAWQRFCSRLANTLFRVWGFAMAKMFSLTQPVQWHITGAANINRHGWYMILCNHRSWVDIPVLMYLAARHQMPMPRFFLKQQLIWVPFVGLGCWALDMPFMKRYSRELLAKKPHLQGKDIATTQRSCQRFRHIPTTVINFCEGTRFTAEKHAQKNSPYRYLLTPKAGGTAFSLQAMGEQFDAILDITISYPQQQGGALVWNFLAGRLRHIDVHIETLPVTPDLIGDYANDEAFRQHFQAWLNQRWQQKDQHIEQALQRLRSKGADT</sequence>
<dbReference type="eggNOG" id="COG0204">
    <property type="taxonomic scope" value="Bacteria"/>
</dbReference>
<dbReference type="GO" id="GO:0016746">
    <property type="term" value="F:acyltransferase activity"/>
    <property type="evidence" value="ECO:0007669"/>
    <property type="project" value="UniProtKB-KW"/>
</dbReference>
<protein>
    <submittedName>
        <fullName evidence="3">Acyltransferase</fullName>
    </submittedName>
</protein>
<dbReference type="PANTHER" id="PTHR10983">
    <property type="entry name" value="1-ACYLGLYCEROL-3-PHOSPHATE ACYLTRANSFERASE-RELATED"/>
    <property type="match status" value="1"/>
</dbReference>
<keyword evidence="1" id="KW-1133">Transmembrane helix</keyword>
<dbReference type="NCBIfam" id="NF010621">
    <property type="entry name" value="PRK14014.1"/>
    <property type="match status" value="1"/>
</dbReference>
<comment type="caution">
    <text evidence="3">The sequence shown here is derived from an EMBL/GenBank/DDBJ whole genome shotgun (WGS) entry which is preliminary data.</text>
</comment>
<dbReference type="AlphaFoldDB" id="K2JV48"/>
<organism evidence="3 4">
    <name type="scientific">Idiomarina xiamenensis 10-D-4</name>
    <dbReference type="NCBI Taxonomy" id="740709"/>
    <lineage>
        <taxon>Bacteria</taxon>
        <taxon>Pseudomonadati</taxon>
        <taxon>Pseudomonadota</taxon>
        <taxon>Gammaproteobacteria</taxon>
        <taxon>Alteromonadales</taxon>
        <taxon>Idiomarinaceae</taxon>
        <taxon>Idiomarina</taxon>
    </lineage>
</organism>
<feature type="transmembrane region" description="Helical" evidence="1">
    <location>
        <begin position="15"/>
        <end position="39"/>
    </location>
</feature>
<keyword evidence="4" id="KW-1185">Reference proteome</keyword>
<keyword evidence="1" id="KW-0472">Membrane</keyword>
<gene>
    <name evidence="3" type="ORF">A10D4_12919</name>
</gene>
<keyword evidence="3" id="KW-0808">Transferase</keyword>
<evidence type="ECO:0000256" key="1">
    <source>
        <dbReference type="SAM" id="Phobius"/>
    </source>
</evidence>
<dbReference type="GO" id="GO:0005886">
    <property type="term" value="C:plasma membrane"/>
    <property type="evidence" value="ECO:0007669"/>
    <property type="project" value="TreeGrafter"/>
</dbReference>
<reference evidence="3 4" key="1">
    <citation type="journal article" date="2012" name="J. Bacteriol.">
        <title>Genome Sequence of Idiomarina xiamenensis Type Strain 10-D-4.</title>
        <authorList>
            <person name="Lai Q."/>
            <person name="Wang L."/>
            <person name="Wang W."/>
            <person name="Shao Z."/>
        </authorList>
    </citation>
    <scope>NUCLEOTIDE SEQUENCE [LARGE SCALE GENOMIC DNA]</scope>
    <source>
        <strain evidence="3 4">10-D-4</strain>
    </source>
</reference>
<feature type="domain" description="Phospholipid/glycerol acyltransferase" evidence="2">
    <location>
        <begin position="89"/>
        <end position="232"/>
    </location>
</feature>
<evidence type="ECO:0000313" key="3">
    <source>
        <dbReference type="EMBL" id="EKE79403.1"/>
    </source>
</evidence>
<keyword evidence="1" id="KW-0812">Transmembrane</keyword>
<evidence type="ECO:0000313" key="4">
    <source>
        <dbReference type="Proteomes" id="UP000014115"/>
    </source>
</evidence>
<evidence type="ECO:0000259" key="2">
    <source>
        <dbReference type="SMART" id="SM00563"/>
    </source>
</evidence>
<dbReference type="InterPro" id="IPR002123">
    <property type="entry name" value="Plipid/glycerol_acylTrfase"/>
</dbReference>
<keyword evidence="3" id="KW-0012">Acyltransferase</keyword>
<accession>K2JV48</accession>
<dbReference type="SUPFAM" id="SSF69593">
    <property type="entry name" value="Glycerol-3-phosphate (1)-acyltransferase"/>
    <property type="match status" value="1"/>
</dbReference>
<dbReference type="EMBL" id="AMRG01000024">
    <property type="protein sequence ID" value="EKE79403.1"/>
    <property type="molecule type" value="Genomic_DNA"/>
</dbReference>
<dbReference type="Proteomes" id="UP000014115">
    <property type="component" value="Unassembled WGS sequence"/>
</dbReference>
<dbReference type="STRING" id="740709.A10D4_12919"/>
<proteinExistence type="predicted"/>
<dbReference type="CDD" id="cd07990">
    <property type="entry name" value="LPLAT_LCLAT1-like"/>
    <property type="match status" value="1"/>
</dbReference>
<name>K2JV48_9GAMM</name>
<dbReference type="Pfam" id="PF01553">
    <property type="entry name" value="Acyltransferase"/>
    <property type="match status" value="1"/>
</dbReference>
<dbReference type="RefSeq" id="WP_008490015.1">
    <property type="nucleotide sequence ID" value="NZ_AMRG01000024.1"/>
</dbReference>
<dbReference type="SMART" id="SM00563">
    <property type="entry name" value="PlsC"/>
    <property type="match status" value="1"/>
</dbReference>
<dbReference type="OrthoDB" id="319710at2"/>
<dbReference type="PATRIC" id="fig|740709.3.peg.2603"/>